<comment type="caution">
    <text evidence="1">The sequence shown here is derived from an EMBL/GenBank/DDBJ whole genome shotgun (WGS) entry which is preliminary data.</text>
</comment>
<evidence type="ECO:0000313" key="2">
    <source>
        <dbReference type="Proteomes" id="UP001056778"/>
    </source>
</evidence>
<keyword evidence="2" id="KW-1185">Reference proteome</keyword>
<gene>
    <name evidence="1" type="ORF">MML48_4g00000708</name>
</gene>
<name>A0ACB9T988_HOLOL</name>
<organism evidence="1 2">
    <name type="scientific">Holotrichia oblita</name>
    <name type="common">Chafer beetle</name>
    <dbReference type="NCBI Taxonomy" id="644536"/>
    <lineage>
        <taxon>Eukaryota</taxon>
        <taxon>Metazoa</taxon>
        <taxon>Ecdysozoa</taxon>
        <taxon>Arthropoda</taxon>
        <taxon>Hexapoda</taxon>
        <taxon>Insecta</taxon>
        <taxon>Pterygota</taxon>
        <taxon>Neoptera</taxon>
        <taxon>Endopterygota</taxon>
        <taxon>Coleoptera</taxon>
        <taxon>Polyphaga</taxon>
        <taxon>Scarabaeiformia</taxon>
        <taxon>Scarabaeidae</taxon>
        <taxon>Melolonthinae</taxon>
        <taxon>Holotrichia</taxon>
    </lineage>
</organism>
<dbReference type="EMBL" id="CM043018">
    <property type="protein sequence ID" value="KAI4463255.1"/>
    <property type="molecule type" value="Genomic_DNA"/>
</dbReference>
<evidence type="ECO:0000313" key="1">
    <source>
        <dbReference type="EMBL" id="KAI4463255.1"/>
    </source>
</evidence>
<keyword evidence="1" id="KW-0540">Nuclease</keyword>
<proteinExistence type="predicted"/>
<dbReference type="Proteomes" id="UP001056778">
    <property type="component" value="Chromosome 4"/>
</dbReference>
<protein>
    <submittedName>
        <fullName evidence="1">Dde superfamily endonuclease</fullName>
    </submittedName>
</protein>
<keyword evidence="1" id="KW-0255">Endonuclease</keyword>
<accession>A0ACB9T988</accession>
<reference evidence="1" key="1">
    <citation type="submission" date="2022-04" db="EMBL/GenBank/DDBJ databases">
        <title>Chromosome-scale genome assembly of Holotrichia oblita Faldermann.</title>
        <authorList>
            <person name="Rongchong L."/>
        </authorList>
    </citation>
    <scope>NUCLEOTIDE SEQUENCE</scope>
    <source>
        <strain evidence="1">81SQS9</strain>
    </source>
</reference>
<sequence>MDEKGCRLTLHHQQTVIAKKGNNRVHLENCTIVACANALGNSIHPMILFKGQRLKPTFGDGLPPGSRVAMSPKGSMTTSPFIEWLSHFSSFIQPPILLIFDGAASHLDLTIVDTAERLGIHLLCLPSNTTHELQPLDKSVCRAFEHHWDDELLRYWDKYPDKKMNKERFSVVFTPVWAKTMTIDNITHGFRATGIYPFDKNVIPEHAYAPSFPTRREQEGDEPESPRDNWDPDDFVPLSLLAKRLNNQATPVKENTFSQFLVTPDMKPAGKKNCEEKNPEL</sequence>
<keyword evidence="1" id="KW-0378">Hydrolase</keyword>